<dbReference type="SMART" id="SM01043">
    <property type="entry name" value="BTAD"/>
    <property type="match status" value="1"/>
</dbReference>
<dbReference type="Gene3D" id="1.25.40.10">
    <property type="entry name" value="Tetratricopeptide repeat domain"/>
    <property type="match status" value="1"/>
</dbReference>
<dbReference type="EMBL" id="CZAJ01000001">
    <property type="protein sequence ID" value="CUO61315.1"/>
    <property type="molecule type" value="Genomic_DNA"/>
</dbReference>
<sequence>MFMINLRNGEIYVIKLKTFGSFTVGNDLTSVQEGAWRSKKLEKLFVYLAINRNRGVCIEDISKAIWQVEEETDNPVGALKNLAYRLRKALRDASFDEECIVSVRGGLYKWNDDVEVSIDVEEFDRYINEAEFAFSRSKETAIESYEKAIALYNGDFLSRLTDTHWFMTLNAFYHSRYVNTVKALAELYIDTGCYEKLEQLCTKAVVYERSDEQIYSYLILARMRTKKVQMAFDTYETAKAIMDNDLGVRKTVMLNKVYEELLSVTKGVSSYNIDEVKDDISEESMNGVFMCGYPVFKEIYHLEVRKSARSTVPESLVLVTVVPMYSSQPDKNHSHMKDSMLILERALRKCLRVGDVAAKYSDSQYIVLLSKCSCDTASDVMKRIIDRFNHTCDTNSNMTIQFDIEPVSCYSSFVTDKKMEKIYG</sequence>
<dbReference type="SUPFAM" id="SSF46894">
    <property type="entry name" value="C-terminal effector domain of the bipartite response regulators"/>
    <property type="match status" value="1"/>
</dbReference>
<dbReference type="GO" id="GO:0003677">
    <property type="term" value="F:DNA binding"/>
    <property type="evidence" value="ECO:0007669"/>
    <property type="project" value="UniProtKB-KW"/>
</dbReference>
<dbReference type="InterPro" id="IPR051677">
    <property type="entry name" value="AfsR-DnrI-RedD_regulator"/>
</dbReference>
<evidence type="ECO:0000313" key="3">
    <source>
        <dbReference type="Proteomes" id="UP000095602"/>
    </source>
</evidence>
<dbReference type="Proteomes" id="UP000095602">
    <property type="component" value="Unassembled WGS sequence"/>
</dbReference>
<dbReference type="Pfam" id="PF03704">
    <property type="entry name" value="BTAD"/>
    <property type="match status" value="1"/>
</dbReference>
<dbReference type="SUPFAM" id="SSF48452">
    <property type="entry name" value="TPR-like"/>
    <property type="match status" value="1"/>
</dbReference>
<dbReference type="AlphaFoldDB" id="A0A174GLJ6"/>
<dbReference type="InterPro" id="IPR005158">
    <property type="entry name" value="BTAD"/>
</dbReference>
<dbReference type="InterPro" id="IPR016032">
    <property type="entry name" value="Sig_transdc_resp-reg_C-effctor"/>
</dbReference>
<keyword evidence="2" id="KW-0238">DNA-binding</keyword>
<organism evidence="2 3">
    <name type="scientific">Agathobacter rectalis</name>
    <dbReference type="NCBI Taxonomy" id="39491"/>
    <lineage>
        <taxon>Bacteria</taxon>
        <taxon>Bacillati</taxon>
        <taxon>Bacillota</taxon>
        <taxon>Clostridia</taxon>
        <taxon>Lachnospirales</taxon>
        <taxon>Lachnospiraceae</taxon>
        <taxon>Agathobacter</taxon>
    </lineage>
</organism>
<reference evidence="2 3" key="1">
    <citation type="submission" date="2015-09" db="EMBL/GenBank/DDBJ databases">
        <authorList>
            <consortium name="Pathogen Informatics"/>
        </authorList>
    </citation>
    <scope>NUCLEOTIDE SEQUENCE [LARGE SCALE GENOMIC DNA]</scope>
    <source>
        <strain evidence="2 3">2789STDY5834884</strain>
    </source>
</reference>
<protein>
    <submittedName>
        <fullName evidence="2">DNA-binding transcriptional activator of the SARP family</fullName>
    </submittedName>
</protein>
<evidence type="ECO:0000313" key="2">
    <source>
        <dbReference type="EMBL" id="CUO61315.1"/>
    </source>
</evidence>
<evidence type="ECO:0000259" key="1">
    <source>
        <dbReference type="SMART" id="SM01043"/>
    </source>
</evidence>
<dbReference type="PANTHER" id="PTHR35807">
    <property type="entry name" value="TRANSCRIPTIONAL REGULATOR REDD-RELATED"/>
    <property type="match status" value="1"/>
</dbReference>
<dbReference type="GO" id="GO:0006355">
    <property type="term" value="P:regulation of DNA-templated transcription"/>
    <property type="evidence" value="ECO:0007669"/>
    <property type="project" value="InterPro"/>
</dbReference>
<gene>
    <name evidence="2" type="ORF">ERS852497_00252</name>
</gene>
<dbReference type="PANTHER" id="PTHR35807:SF2">
    <property type="entry name" value="TRANSCRIPTIONAL ACTIVATOR DOMAIN"/>
    <property type="match status" value="1"/>
</dbReference>
<accession>A0A174GLJ6</accession>
<name>A0A174GLJ6_9FIRM</name>
<proteinExistence type="predicted"/>
<dbReference type="InterPro" id="IPR011990">
    <property type="entry name" value="TPR-like_helical_dom_sf"/>
</dbReference>
<feature type="domain" description="Bacterial transcriptional activator" evidence="1">
    <location>
        <begin position="118"/>
        <end position="262"/>
    </location>
</feature>
<dbReference type="Gene3D" id="1.10.10.10">
    <property type="entry name" value="Winged helix-like DNA-binding domain superfamily/Winged helix DNA-binding domain"/>
    <property type="match status" value="1"/>
</dbReference>
<dbReference type="InterPro" id="IPR036388">
    <property type="entry name" value="WH-like_DNA-bd_sf"/>
</dbReference>